<keyword evidence="2" id="KW-1185">Reference proteome</keyword>
<sequence length="661" mass="74204">MEMVSFIHKSIQEFLAAWYITYTCVPEGNLGVIEEHSSTLEDCKALENVFQFICGLSDDGAVKVLEHLTSVRISDPALDLSKIIPDVKIETDVPLCDVTDEHYRFNDLAKVKDLTQVTHSDNVHYIEIAQTFETVYELLELLDCQHVPLRITKSSEVLTVGDFLRKFQNIRCDRRCFFNCILCFRNGLFQFYITKLVLGCDKHVRLFTETTDICVLSPSENLCPEQSCLKFLTSLQCCPRDQTKALSGLIRNCKHLKRIKIKESGDSVCDILEQVVSPSKCSLEINGVYFLSWKCDLTSAGAVKLARLLPRFNNTINLCLNLSDCCAAAVDTLVSSITHKTLRRLVLSGISLTPVAAAALGRLLPELSSLLRLELTGANGSILQAEEMDAMFGGFNKTLPLRVLRFIRFNISGYLAPFTKSLRFFLNLRELYLDELNMDEHDLCDLLKSLKFIPNLEKLRVTRKPLSHAHCCTAELEVITATTSFTHKPLRTLVLRGISLTPAVAATLGRLLPEMLSLVTLELTGTDGSNVPAEEMEALFGGFNKTLPLYELTFRCFSVSGCLAPLTKSFRFFPNLSWLCLDKLNMDEHDLCGLLESFQFIPNLHELSLSGNPLDHAVTSIVPHFINLPKLCCLKIEQTGSEEDLNYVQETIKQAKPRIII</sequence>
<gene>
    <name evidence="1" type="ORF">OS493_015074</name>
</gene>
<dbReference type="InterPro" id="IPR032675">
    <property type="entry name" value="LRR_dom_sf"/>
</dbReference>
<evidence type="ECO:0000313" key="1">
    <source>
        <dbReference type="EMBL" id="KAJ7385503.1"/>
    </source>
</evidence>
<reference evidence="1" key="1">
    <citation type="submission" date="2023-01" db="EMBL/GenBank/DDBJ databases">
        <title>Genome assembly of the deep-sea coral Lophelia pertusa.</title>
        <authorList>
            <person name="Herrera S."/>
            <person name="Cordes E."/>
        </authorList>
    </citation>
    <scope>NUCLEOTIDE SEQUENCE</scope>
    <source>
        <strain evidence="1">USNM1676648</strain>
        <tissue evidence="1">Polyp</tissue>
    </source>
</reference>
<evidence type="ECO:0000313" key="2">
    <source>
        <dbReference type="Proteomes" id="UP001163046"/>
    </source>
</evidence>
<dbReference type="PANTHER" id="PTHR46312">
    <property type="entry name" value="NACHT DOMAIN-CONTAINING PROTEIN"/>
    <property type="match status" value="1"/>
</dbReference>
<dbReference type="AlphaFoldDB" id="A0A9W9ZPH2"/>
<organism evidence="1 2">
    <name type="scientific">Desmophyllum pertusum</name>
    <dbReference type="NCBI Taxonomy" id="174260"/>
    <lineage>
        <taxon>Eukaryota</taxon>
        <taxon>Metazoa</taxon>
        <taxon>Cnidaria</taxon>
        <taxon>Anthozoa</taxon>
        <taxon>Hexacorallia</taxon>
        <taxon>Scleractinia</taxon>
        <taxon>Caryophylliina</taxon>
        <taxon>Caryophylliidae</taxon>
        <taxon>Desmophyllum</taxon>
    </lineage>
</organism>
<name>A0A9W9ZPH2_9CNID</name>
<comment type="caution">
    <text evidence="1">The sequence shown here is derived from an EMBL/GenBank/DDBJ whole genome shotgun (WGS) entry which is preliminary data.</text>
</comment>
<dbReference type="Proteomes" id="UP001163046">
    <property type="component" value="Unassembled WGS sequence"/>
</dbReference>
<accession>A0A9W9ZPH2</accession>
<dbReference type="EMBL" id="MU825880">
    <property type="protein sequence ID" value="KAJ7385503.1"/>
    <property type="molecule type" value="Genomic_DNA"/>
</dbReference>
<dbReference type="SUPFAM" id="SSF52047">
    <property type="entry name" value="RNI-like"/>
    <property type="match status" value="2"/>
</dbReference>
<proteinExistence type="predicted"/>
<dbReference type="OrthoDB" id="1394818at2759"/>
<dbReference type="Gene3D" id="3.80.10.10">
    <property type="entry name" value="Ribonuclease Inhibitor"/>
    <property type="match status" value="2"/>
</dbReference>
<protein>
    <submittedName>
        <fullName evidence="1">Uncharacterized protein</fullName>
    </submittedName>
</protein>
<dbReference type="PANTHER" id="PTHR46312:SF2">
    <property type="entry name" value="NUCLEOTIDE-BINDING OLIGOMERIZATION DOMAIN-CONTAINING PROTEIN 2-LIKE"/>
    <property type="match status" value="1"/>
</dbReference>